<name>A0AA38RD40_9PEZI</name>
<dbReference type="PROSITE" id="PS51163">
    <property type="entry name" value="YRDC"/>
    <property type="match status" value="1"/>
</dbReference>
<feature type="domain" description="YrdC-like" evidence="8">
    <location>
        <begin position="18"/>
        <end position="217"/>
    </location>
</feature>
<dbReference type="EC" id="2.7.7.87" evidence="3"/>
<dbReference type="InterPro" id="IPR050156">
    <property type="entry name" value="TC-AMP_synthase_SUA5"/>
</dbReference>
<comment type="subcellular location">
    <subcellularLocation>
        <location evidence="1">Cytoplasm</location>
    </subcellularLocation>
</comment>
<dbReference type="EMBL" id="JANBVO010000019">
    <property type="protein sequence ID" value="KAJ9143312.1"/>
    <property type="molecule type" value="Genomic_DNA"/>
</dbReference>
<evidence type="ECO:0000313" key="9">
    <source>
        <dbReference type="EMBL" id="KAJ9143312.1"/>
    </source>
</evidence>
<evidence type="ECO:0000259" key="8">
    <source>
        <dbReference type="PROSITE" id="PS51163"/>
    </source>
</evidence>
<comment type="caution">
    <text evidence="9">The sequence shown here is derived from an EMBL/GenBank/DDBJ whole genome shotgun (WGS) entry which is preliminary data.</text>
</comment>
<dbReference type="GO" id="GO:0061710">
    <property type="term" value="F:L-threonylcarbamoyladenylate synthase"/>
    <property type="evidence" value="ECO:0007669"/>
    <property type="project" value="UniProtKB-EC"/>
</dbReference>
<evidence type="ECO:0000256" key="5">
    <source>
        <dbReference type="ARBA" id="ARBA00022490"/>
    </source>
</evidence>
<organism evidence="9 10">
    <name type="scientific">Pleurostoma richardsiae</name>
    <dbReference type="NCBI Taxonomy" id="41990"/>
    <lineage>
        <taxon>Eukaryota</taxon>
        <taxon>Fungi</taxon>
        <taxon>Dikarya</taxon>
        <taxon>Ascomycota</taxon>
        <taxon>Pezizomycotina</taxon>
        <taxon>Sordariomycetes</taxon>
        <taxon>Sordariomycetidae</taxon>
        <taxon>Calosphaeriales</taxon>
        <taxon>Pleurostomataceae</taxon>
        <taxon>Pleurostoma</taxon>
    </lineage>
</organism>
<keyword evidence="5" id="KW-0963">Cytoplasm</keyword>
<dbReference type="AlphaFoldDB" id="A0AA38RD40"/>
<dbReference type="GO" id="GO:0003725">
    <property type="term" value="F:double-stranded RNA binding"/>
    <property type="evidence" value="ECO:0007669"/>
    <property type="project" value="InterPro"/>
</dbReference>
<dbReference type="Proteomes" id="UP001174694">
    <property type="component" value="Unassembled WGS sequence"/>
</dbReference>
<evidence type="ECO:0000256" key="7">
    <source>
        <dbReference type="ARBA" id="ARBA00048366"/>
    </source>
</evidence>
<evidence type="ECO:0000256" key="3">
    <source>
        <dbReference type="ARBA" id="ARBA00012584"/>
    </source>
</evidence>
<reference evidence="9" key="1">
    <citation type="submission" date="2022-07" db="EMBL/GenBank/DDBJ databases">
        <title>Fungi with potential for degradation of polypropylene.</title>
        <authorList>
            <person name="Gostincar C."/>
        </authorList>
    </citation>
    <scope>NUCLEOTIDE SEQUENCE</scope>
    <source>
        <strain evidence="9">EXF-13308</strain>
    </source>
</reference>
<protein>
    <recommendedName>
        <fullName evidence="4">Threonylcarbamoyl-AMP synthase</fullName>
        <ecNumber evidence="3">2.7.7.87</ecNumber>
    </recommendedName>
</protein>
<keyword evidence="6" id="KW-0808">Transferase</keyword>
<proteinExistence type="inferred from homology"/>
<evidence type="ECO:0000256" key="4">
    <source>
        <dbReference type="ARBA" id="ARBA00015492"/>
    </source>
</evidence>
<gene>
    <name evidence="9" type="ORF">NKR23_g6649</name>
</gene>
<comment type="similarity">
    <text evidence="2">Belongs to the SUA5 family.</text>
</comment>
<dbReference type="PANTHER" id="PTHR17490">
    <property type="entry name" value="SUA5"/>
    <property type="match status" value="1"/>
</dbReference>
<accession>A0AA38RD40</accession>
<sequence length="256" mass="27733">MKAQSKIIPAPGSYPDAKSDALRVFEVLQAGGVALVPTEVGYGLVASSSEAIQKAFAAKRRRPGHALGVMGTHQLHLALHILPDEKLAMIRALHQDLDMSFGVVAPFRADHPRLQQLSPATLANATKNGTLGIYVGGGSLLAELGRLNDESGQLMLGSSANLTGTGQKFRLEDIDPEIQDAADIIVDYGLQRYHIYGGRPSTIIDFEHMKVLRMGSSYELMRERLQKYWGVMLPADPLFDVDGKEQESNDKGVLAG</sequence>
<dbReference type="SUPFAM" id="SSF55821">
    <property type="entry name" value="YrdC/RibB"/>
    <property type="match status" value="1"/>
</dbReference>
<evidence type="ECO:0000256" key="2">
    <source>
        <dbReference type="ARBA" id="ARBA00007663"/>
    </source>
</evidence>
<dbReference type="GO" id="GO:0000049">
    <property type="term" value="F:tRNA binding"/>
    <property type="evidence" value="ECO:0007669"/>
    <property type="project" value="TreeGrafter"/>
</dbReference>
<dbReference type="GO" id="GO:0005737">
    <property type="term" value="C:cytoplasm"/>
    <property type="evidence" value="ECO:0007669"/>
    <property type="project" value="UniProtKB-SubCell"/>
</dbReference>
<dbReference type="InterPro" id="IPR017945">
    <property type="entry name" value="DHBP_synth_RibB-like_a/b_dom"/>
</dbReference>
<evidence type="ECO:0000256" key="6">
    <source>
        <dbReference type="ARBA" id="ARBA00022679"/>
    </source>
</evidence>
<comment type="catalytic activity">
    <reaction evidence="7">
        <text>L-threonine + hydrogencarbonate + ATP = L-threonylcarbamoyladenylate + diphosphate + H2O</text>
        <dbReference type="Rhea" id="RHEA:36407"/>
        <dbReference type="ChEBI" id="CHEBI:15377"/>
        <dbReference type="ChEBI" id="CHEBI:17544"/>
        <dbReference type="ChEBI" id="CHEBI:30616"/>
        <dbReference type="ChEBI" id="CHEBI:33019"/>
        <dbReference type="ChEBI" id="CHEBI:57926"/>
        <dbReference type="ChEBI" id="CHEBI:73682"/>
        <dbReference type="EC" id="2.7.7.87"/>
    </reaction>
</comment>
<dbReference type="PANTHER" id="PTHR17490:SF10">
    <property type="entry name" value="THREONYLCARBAMOYL-AMP SYNTHASE"/>
    <property type="match status" value="1"/>
</dbReference>
<dbReference type="Gene3D" id="3.90.870.10">
    <property type="entry name" value="DHBP synthase"/>
    <property type="match status" value="1"/>
</dbReference>
<keyword evidence="10" id="KW-1185">Reference proteome</keyword>
<dbReference type="GO" id="GO:0006450">
    <property type="term" value="P:regulation of translational fidelity"/>
    <property type="evidence" value="ECO:0007669"/>
    <property type="project" value="TreeGrafter"/>
</dbReference>
<evidence type="ECO:0000256" key="1">
    <source>
        <dbReference type="ARBA" id="ARBA00004496"/>
    </source>
</evidence>
<dbReference type="InterPro" id="IPR006070">
    <property type="entry name" value="Sua5-like_dom"/>
</dbReference>
<evidence type="ECO:0000313" key="10">
    <source>
        <dbReference type="Proteomes" id="UP001174694"/>
    </source>
</evidence>
<dbReference type="Pfam" id="PF01300">
    <property type="entry name" value="Sua5_yciO_yrdC"/>
    <property type="match status" value="1"/>
</dbReference>